<name>A4S5W9_OSTLU</name>
<dbReference type="GO" id="GO:0045944">
    <property type="term" value="P:positive regulation of transcription by RNA polymerase II"/>
    <property type="evidence" value="ECO:0007669"/>
    <property type="project" value="TreeGrafter"/>
</dbReference>
<evidence type="ECO:0000313" key="9">
    <source>
        <dbReference type="EMBL" id="ABO99137.1"/>
    </source>
</evidence>
<reference evidence="9 10" key="1">
    <citation type="journal article" date="2007" name="Proc. Natl. Acad. Sci. U.S.A.">
        <title>The tiny eukaryote Ostreococcus provides genomic insights into the paradox of plankton speciation.</title>
        <authorList>
            <person name="Palenik B."/>
            <person name="Grimwood J."/>
            <person name="Aerts A."/>
            <person name="Rouze P."/>
            <person name="Salamov A."/>
            <person name="Putnam N."/>
            <person name="Dupont C."/>
            <person name="Jorgensen R."/>
            <person name="Derelle E."/>
            <person name="Rombauts S."/>
            <person name="Zhou K."/>
            <person name="Otillar R."/>
            <person name="Merchant S.S."/>
            <person name="Podell S."/>
            <person name="Gaasterland T."/>
            <person name="Napoli C."/>
            <person name="Gendler K."/>
            <person name="Manuell A."/>
            <person name="Tai V."/>
            <person name="Vallon O."/>
            <person name="Piganeau G."/>
            <person name="Jancek S."/>
            <person name="Heijde M."/>
            <person name="Jabbari K."/>
            <person name="Bowler C."/>
            <person name="Lohr M."/>
            <person name="Robbens S."/>
            <person name="Werner G."/>
            <person name="Dubchak I."/>
            <person name="Pazour G.J."/>
            <person name="Ren Q."/>
            <person name="Paulsen I."/>
            <person name="Delwiche C."/>
            <person name="Schmutz J."/>
            <person name="Rokhsar D."/>
            <person name="Van de Peer Y."/>
            <person name="Moreau H."/>
            <person name="Grigoriev I.V."/>
        </authorList>
    </citation>
    <scope>NUCLEOTIDE SEQUENCE [LARGE SCALE GENOMIC DNA]</scope>
    <source>
        <strain evidence="9 10">CCE9901</strain>
    </source>
</reference>
<dbReference type="GO" id="GO:0000976">
    <property type="term" value="F:transcription cis-regulatory region binding"/>
    <property type="evidence" value="ECO:0007669"/>
    <property type="project" value="TreeGrafter"/>
</dbReference>
<dbReference type="Pfam" id="PF00097">
    <property type="entry name" value="zf-C3HC4"/>
    <property type="match status" value="1"/>
</dbReference>
<dbReference type="EMBL" id="CP000592">
    <property type="protein sequence ID" value="ABO99137.1"/>
    <property type="molecule type" value="Genomic_DNA"/>
</dbReference>
<accession>A4S5W9</accession>
<evidence type="ECO:0000313" key="10">
    <source>
        <dbReference type="Proteomes" id="UP000001568"/>
    </source>
</evidence>
<protein>
    <recommendedName>
        <fullName evidence="8">RING-type domain-containing protein</fullName>
    </recommendedName>
</protein>
<keyword evidence="5" id="KW-0862">Zinc</keyword>
<feature type="compositionally biased region" description="Acidic residues" evidence="7">
    <location>
        <begin position="366"/>
        <end position="386"/>
    </location>
</feature>
<feature type="compositionally biased region" description="Low complexity" evidence="7">
    <location>
        <begin position="10"/>
        <end position="29"/>
    </location>
</feature>
<evidence type="ECO:0000259" key="8">
    <source>
        <dbReference type="PROSITE" id="PS50089"/>
    </source>
</evidence>
<feature type="compositionally biased region" description="Low complexity" evidence="7">
    <location>
        <begin position="400"/>
        <end position="425"/>
    </location>
</feature>
<comment type="subcellular location">
    <subcellularLocation>
        <location evidence="1">Cytoplasm</location>
    </subcellularLocation>
</comment>
<evidence type="ECO:0000256" key="7">
    <source>
        <dbReference type="SAM" id="MobiDB-lite"/>
    </source>
</evidence>
<proteinExistence type="predicted"/>
<dbReference type="InterPro" id="IPR018957">
    <property type="entry name" value="Znf_C3HC4_RING-type"/>
</dbReference>
<dbReference type="KEGG" id="olu:OSTLU_88828"/>
<dbReference type="AlphaFoldDB" id="A4S5W9"/>
<evidence type="ECO:0000256" key="2">
    <source>
        <dbReference type="ARBA" id="ARBA00022490"/>
    </source>
</evidence>
<feature type="compositionally biased region" description="Basic and acidic residues" evidence="7">
    <location>
        <begin position="55"/>
        <end position="72"/>
    </location>
</feature>
<evidence type="ECO:0000256" key="5">
    <source>
        <dbReference type="ARBA" id="ARBA00022833"/>
    </source>
</evidence>
<evidence type="ECO:0000256" key="3">
    <source>
        <dbReference type="ARBA" id="ARBA00022723"/>
    </source>
</evidence>
<dbReference type="OMA" id="GEFYTYQ"/>
<dbReference type="PANTHER" id="PTHR12983">
    <property type="entry name" value="RING FINGER 10 FAMILY MEMBER"/>
    <property type="match status" value="1"/>
</dbReference>
<keyword evidence="10" id="KW-1185">Reference proteome</keyword>
<dbReference type="Gene3D" id="3.30.40.10">
    <property type="entry name" value="Zinc/RING finger domain, C3HC4 (zinc finger)"/>
    <property type="match status" value="1"/>
</dbReference>
<evidence type="ECO:0000256" key="6">
    <source>
        <dbReference type="PROSITE-ProRule" id="PRU00175"/>
    </source>
</evidence>
<keyword evidence="4 6" id="KW-0863">Zinc-finger</keyword>
<dbReference type="Proteomes" id="UP000001568">
    <property type="component" value="Chromosome 12"/>
</dbReference>
<feature type="compositionally biased region" description="Basic residues" evidence="7">
    <location>
        <begin position="675"/>
        <end position="689"/>
    </location>
</feature>
<dbReference type="InterPro" id="IPR013083">
    <property type="entry name" value="Znf_RING/FYVE/PHD"/>
</dbReference>
<feature type="domain" description="RING-type" evidence="8">
    <location>
        <begin position="132"/>
        <end position="178"/>
    </location>
</feature>
<feature type="region of interest" description="Disordered" evidence="7">
    <location>
        <begin position="55"/>
        <end position="83"/>
    </location>
</feature>
<dbReference type="STRING" id="436017.A4S5W9"/>
<dbReference type="RefSeq" id="XP_001420844.1">
    <property type="nucleotide sequence ID" value="XM_001420807.1"/>
</dbReference>
<dbReference type="SUPFAM" id="SSF57850">
    <property type="entry name" value="RING/U-box"/>
    <property type="match status" value="1"/>
</dbReference>
<dbReference type="GeneID" id="5004702"/>
<keyword evidence="3" id="KW-0479">Metal-binding</keyword>
<feature type="compositionally biased region" description="Low complexity" evidence="7">
    <location>
        <begin position="311"/>
        <end position="327"/>
    </location>
</feature>
<evidence type="ECO:0000256" key="4">
    <source>
        <dbReference type="ARBA" id="ARBA00022771"/>
    </source>
</evidence>
<dbReference type="HOGENOM" id="CLU_011729_1_0_1"/>
<dbReference type="PROSITE" id="PS00518">
    <property type="entry name" value="ZF_RING_1"/>
    <property type="match status" value="1"/>
</dbReference>
<dbReference type="InterPro" id="IPR039739">
    <property type="entry name" value="MAG2/RNF10"/>
</dbReference>
<sequence length="689" mass="74448">MRADDDDAGDALGRPAASSSTALDASARAFAPTTRGRKGQRADFLLCFAPRERPEARATRRERRGARSEREARRRKPRGARSSSRALFLQANFRFLVADSADLRASSRDADRMASWEDVVRVDVASAEAFSCPVCLEDGAGAIAPQTTTCGHAFCFPCVARHVLTTRDRGTPAKCPMCFAEIRLGDLRSVSRRLIAPPSAGRTQKFALMARRRDSNVPARRTAKGTPPPASEAWPRALPDCGCDAFAKYTLTSEEVAIATQELESLESYVAVLTEQSEIDAASELPFALASIDALTRRLDRWVERRCASEGVAAPKPRAPPAGVVAPTPAPAPKSTPREEAFPSLPPPGKNMAYLKGSKVRVESAFTDDEDEDEDEDEESDSEPSAEDSPGASKREADATTVSRRTPLTVSTSSPPTVAPTATPTSDQRTDVYYFYQAPDGQQVLLHGACMRVLLEQFGAYEALPLEIEGTVIELEHRTQDEDVRRRAAHLRHLPLTTEFVMVELDMKSLVSKKVLDGPAGSELRQRAKRRSQKNAAAARAKAKEKRAEATAKVNSQPFAKSIRDAMPELGATGKLTPDTSMDAAIARQLAEEAEEEMERMSMYEEVQNARGPGGRSFSNIVGLGFASGGPSLNFNTESFGPALGSSAPVAPPPLWGARAAALTETAIEGDSSRSGKKKGKKQVLFRMG</sequence>
<gene>
    <name evidence="9" type="ORF">OSTLU_88828</name>
</gene>
<dbReference type="SMART" id="SM00184">
    <property type="entry name" value="RING"/>
    <property type="match status" value="1"/>
</dbReference>
<feature type="region of interest" description="Disordered" evidence="7">
    <location>
        <begin position="310"/>
        <end position="425"/>
    </location>
</feature>
<dbReference type="PANTHER" id="PTHR12983:SF9">
    <property type="entry name" value="E3 UBIQUITIN-PROTEIN LIGASE RNF10"/>
    <property type="match status" value="1"/>
</dbReference>
<dbReference type="InterPro" id="IPR017907">
    <property type="entry name" value="Znf_RING_CS"/>
</dbReference>
<dbReference type="Gramene" id="ABO99137">
    <property type="protein sequence ID" value="ABO99137"/>
    <property type="gene ID" value="OSTLU_88828"/>
</dbReference>
<dbReference type="PROSITE" id="PS50089">
    <property type="entry name" value="ZF_RING_2"/>
    <property type="match status" value="1"/>
</dbReference>
<keyword evidence="2" id="KW-0963">Cytoplasm</keyword>
<dbReference type="OrthoDB" id="302966at2759"/>
<feature type="region of interest" description="Disordered" evidence="7">
    <location>
        <begin position="666"/>
        <end position="689"/>
    </location>
</feature>
<dbReference type="eggNOG" id="KOG2164">
    <property type="taxonomic scope" value="Eukaryota"/>
</dbReference>
<evidence type="ECO:0000256" key="1">
    <source>
        <dbReference type="ARBA" id="ARBA00004496"/>
    </source>
</evidence>
<dbReference type="GO" id="GO:0005737">
    <property type="term" value="C:cytoplasm"/>
    <property type="evidence" value="ECO:0007669"/>
    <property type="project" value="UniProtKB-SubCell"/>
</dbReference>
<feature type="region of interest" description="Disordered" evidence="7">
    <location>
        <begin position="1"/>
        <end position="42"/>
    </location>
</feature>
<dbReference type="GO" id="GO:0008270">
    <property type="term" value="F:zinc ion binding"/>
    <property type="evidence" value="ECO:0007669"/>
    <property type="project" value="UniProtKB-KW"/>
</dbReference>
<organism evidence="9 10">
    <name type="scientific">Ostreococcus lucimarinus (strain CCE9901)</name>
    <dbReference type="NCBI Taxonomy" id="436017"/>
    <lineage>
        <taxon>Eukaryota</taxon>
        <taxon>Viridiplantae</taxon>
        <taxon>Chlorophyta</taxon>
        <taxon>Mamiellophyceae</taxon>
        <taxon>Mamiellales</taxon>
        <taxon>Bathycoccaceae</taxon>
        <taxon>Ostreococcus</taxon>
    </lineage>
</organism>
<dbReference type="InterPro" id="IPR001841">
    <property type="entry name" value="Znf_RING"/>
</dbReference>